<dbReference type="Proteomes" id="UP000275267">
    <property type="component" value="Unassembled WGS sequence"/>
</dbReference>
<evidence type="ECO:0000256" key="1">
    <source>
        <dbReference type="SAM" id="MobiDB-lite"/>
    </source>
</evidence>
<proteinExistence type="predicted"/>
<feature type="compositionally biased region" description="Polar residues" evidence="1">
    <location>
        <begin position="28"/>
        <end position="46"/>
    </location>
</feature>
<evidence type="ECO:0000313" key="3">
    <source>
        <dbReference type="Proteomes" id="UP000275267"/>
    </source>
</evidence>
<keyword evidence="3" id="KW-1185">Reference proteome</keyword>
<feature type="region of interest" description="Disordered" evidence="1">
    <location>
        <begin position="1"/>
        <end position="46"/>
    </location>
</feature>
<accession>A0A3L6RJN4</accession>
<protein>
    <submittedName>
        <fullName evidence="2">Uncharacterized protein</fullName>
    </submittedName>
</protein>
<reference evidence="3" key="1">
    <citation type="journal article" date="2019" name="Nat. Commun.">
        <title>The genome of broomcorn millet.</title>
        <authorList>
            <person name="Zou C."/>
            <person name="Miki D."/>
            <person name="Li D."/>
            <person name="Tang Q."/>
            <person name="Xiao L."/>
            <person name="Rajput S."/>
            <person name="Deng P."/>
            <person name="Jia W."/>
            <person name="Huang R."/>
            <person name="Zhang M."/>
            <person name="Sun Y."/>
            <person name="Hu J."/>
            <person name="Fu X."/>
            <person name="Schnable P.S."/>
            <person name="Li F."/>
            <person name="Zhang H."/>
            <person name="Feng B."/>
            <person name="Zhu X."/>
            <person name="Liu R."/>
            <person name="Schnable J.C."/>
            <person name="Zhu J.-K."/>
            <person name="Zhang H."/>
        </authorList>
    </citation>
    <scope>NUCLEOTIDE SEQUENCE [LARGE SCALE GENOMIC DNA]</scope>
</reference>
<name>A0A3L6RJN4_PANMI</name>
<evidence type="ECO:0000313" key="2">
    <source>
        <dbReference type="EMBL" id="RLN04593.1"/>
    </source>
</evidence>
<sequence>MVLNSDHSTSLRRLDTDRHQRAAGPWSCVTQDEPNNSDPHCTAQSNSHSRTTRVWDCLHQIGESVTWVICPVRNCRGQIQRMESQCGEGEVGVDEHVPLTEAWVWISTDPYPPSWWLVSTRCPVGPSASGIGEDGGSVVYLGDGKMGVSGIARSWMEKS</sequence>
<dbReference type="AlphaFoldDB" id="A0A3L6RJN4"/>
<dbReference type="EMBL" id="PQIB02000008">
    <property type="protein sequence ID" value="RLN04593.1"/>
    <property type="molecule type" value="Genomic_DNA"/>
</dbReference>
<comment type="caution">
    <text evidence="2">The sequence shown here is derived from an EMBL/GenBank/DDBJ whole genome shotgun (WGS) entry which is preliminary data.</text>
</comment>
<organism evidence="2 3">
    <name type="scientific">Panicum miliaceum</name>
    <name type="common">Proso millet</name>
    <name type="synonym">Broomcorn millet</name>
    <dbReference type="NCBI Taxonomy" id="4540"/>
    <lineage>
        <taxon>Eukaryota</taxon>
        <taxon>Viridiplantae</taxon>
        <taxon>Streptophyta</taxon>
        <taxon>Embryophyta</taxon>
        <taxon>Tracheophyta</taxon>
        <taxon>Spermatophyta</taxon>
        <taxon>Magnoliopsida</taxon>
        <taxon>Liliopsida</taxon>
        <taxon>Poales</taxon>
        <taxon>Poaceae</taxon>
        <taxon>PACMAD clade</taxon>
        <taxon>Panicoideae</taxon>
        <taxon>Panicodae</taxon>
        <taxon>Paniceae</taxon>
        <taxon>Panicinae</taxon>
        <taxon>Panicum</taxon>
        <taxon>Panicum sect. Panicum</taxon>
    </lineage>
</organism>
<gene>
    <name evidence="2" type="ORF">C2845_PM13G11900</name>
</gene>